<sequence length="130" mass="15702">MNWLRKFMIGRYGVDQLSIVLLVINMILSISLRFLNNRILDIFFIIIPIIVVYRMFSKNISKRYQENMRFLNVWNPLKKKINNRIQRMKSLKDYRYYKCPNCKQVFRVPRGKGKISITCPKCKFAMIKKS</sequence>
<feature type="transmembrane region" description="Helical" evidence="1">
    <location>
        <begin position="12"/>
        <end position="32"/>
    </location>
</feature>
<dbReference type="Proteomes" id="UP001142078">
    <property type="component" value="Unassembled WGS sequence"/>
</dbReference>
<dbReference type="OrthoDB" id="3174166at2"/>
<keyword evidence="3" id="KW-1185">Reference proteome</keyword>
<evidence type="ECO:0000313" key="2">
    <source>
        <dbReference type="EMBL" id="MCR2044107.1"/>
    </source>
</evidence>
<name>A0A9X2MFL1_9FIRM</name>
<feature type="transmembrane region" description="Helical" evidence="1">
    <location>
        <begin position="38"/>
        <end position="56"/>
    </location>
</feature>
<dbReference type="EMBL" id="JANJZL010000004">
    <property type="protein sequence ID" value="MCR2044107.1"/>
    <property type="molecule type" value="Genomic_DNA"/>
</dbReference>
<dbReference type="RefSeq" id="WP_042682901.1">
    <property type="nucleotide sequence ID" value="NZ_CABKTM010000049.1"/>
</dbReference>
<organism evidence="2 3">
    <name type="scientific">Anaerosalibacter massiliensis</name>
    <dbReference type="NCBI Taxonomy" id="1347392"/>
    <lineage>
        <taxon>Bacteria</taxon>
        <taxon>Bacillati</taxon>
        <taxon>Bacillota</taxon>
        <taxon>Tissierellia</taxon>
        <taxon>Tissierellales</taxon>
        <taxon>Sporanaerobacteraceae</taxon>
        <taxon>Anaerosalibacter</taxon>
    </lineage>
</organism>
<comment type="caution">
    <text evidence="2">The sequence shown here is derived from an EMBL/GenBank/DDBJ whole genome shotgun (WGS) entry which is preliminary data.</text>
</comment>
<keyword evidence="1" id="KW-0472">Membrane</keyword>
<proteinExistence type="predicted"/>
<dbReference type="AlphaFoldDB" id="A0A9X2MFL1"/>
<evidence type="ECO:0000313" key="3">
    <source>
        <dbReference type="Proteomes" id="UP001142078"/>
    </source>
</evidence>
<evidence type="ECO:0008006" key="4">
    <source>
        <dbReference type="Google" id="ProtNLM"/>
    </source>
</evidence>
<gene>
    <name evidence="2" type="ORF">NSA23_08240</name>
</gene>
<accession>A0A9X2MFL1</accession>
<protein>
    <recommendedName>
        <fullName evidence="4">Zn-finger containing protein</fullName>
    </recommendedName>
</protein>
<keyword evidence="1" id="KW-0812">Transmembrane</keyword>
<reference evidence="2" key="1">
    <citation type="submission" date="2022-07" db="EMBL/GenBank/DDBJ databases">
        <title>Enhanced cultured diversity of the mouse gut microbiota enables custom-made synthetic communities.</title>
        <authorList>
            <person name="Afrizal A."/>
        </authorList>
    </citation>
    <scope>NUCLEOTIDE SEQUENCE</scope>
    <source>
        <strain evidence="2">DSM 29482</strain>
    </source>
</reference>
<evidence type="ECO:0000256" key="1">
    <source>
        <dbReference type="SAM" id="Phobius"/>
    </source>
</evidence>
<keyword evidence="1" id="KW-1133">Transmembrane helix</keyword>
<dbReference type="CDD" id="cd20335">
    <property type="entry name" value="BRcat_RBR"/>
    <property type="match status" value="1"/>
</dbReference>